<protein>
    <submittedName>
        <fullName evidence="1">Uncharacterized protein</fullName>
    </submittedName>
</protein>
<name>A0A0E9U6W3_ANGAN</name>
<organism evidence="1">
    <name type="scientific">Anguilla anguilla</name>
    <name type="common">European freshwater eel</name>
    <name type="synonym">Muraena anguilla</name>
    <dbReference type="NCBI Taxonomy" id="7936"/>
    <lineage>
        <taxon>Eukaryota</taxon>
        <taxon>Metazoa</taxon>
        <taxon>Chordata</taxon>
        <taxon>Craniata</taxon>
        <taxon>Vertebrata</taxon>
        <taxon>Euteleostomi</taxon>
        <taxon>Actinopterygii</taxon>
        <taxon>Neopterygii</taxon>
        <taxon>Teleostei</taxon>
        <taxon>Anguilliformes</taxon>
        <taxon>Anguillidae</taxon>
        <taxon>Anguilla</taxon>
    </lineage>
</organism>
<reference evidence="1" key="2">
    <citation type="journal article" date="2015" name="Fish Shellfish Immunol.">
        <title>Early steps in the European eel (Anguilla anguilla)-Vibrio vulnificus interaction in the gills: Role of the RtxA13 toxin.</title>
        <authorList>
            <person name="Callol A."/>
            <person name="Pajuelo D."/>
            <person name="Ebbesson L."/>
            <person name="Teles M."/>
            <person name="MacKenzie S."/>
            <person name="Amaro C."/>
        </authorList>
    </citation>
    <scope>NUCLEOTIDE SEQUENCE</scope>
</reference>
<proteinExistence type="predicted"/>
<accession>A0A0E9U6W3</accession>
<evidence type="ECO:0000313" key="1">
    <source>
        <dbReference type="EMBL" id="JAH61467.1"/>
    </source>
</evidence>
<dbReference type="AlphaFoldDB" id="A0A0E9U6W3"/>
<sequence>MTRLDLDFIWSKRPLMKI</sequence>
<dbReference type="EMBL" id="GBXM01047110">
    <property type="protein sequence ID" value="JAH61467.1"/>
    <property type="molecule type" value="Transcribed_RNA"/>
</dbReference>
<reference evidence="1" key="1">
    <citation type="submission" date="2014-11" db="EMBL/GenBank/DDBJ databases">
        <authorList>
            <person name="Amaro Gonzalez C."/>
        </authorList>
    </citation>
    <scope>NUCLEOTIDE SEQUENCE</scope>
</reference>